<dbReference type="InterPro" id="IPR017937">
    <property type="entry name" value="Thioredoxin_CS"/>
</dbReference>
<dbReference type="RefSeq" id="WP_095372928.1">
    <property type="nucleotide sequence ID" value="NZ_CP022983.1"/>
</dbReference>
<evidence type="ECO:0000259" key="2">
    <source>
        <dbReference type="PROSITE" id="PS51352"/>
    </source>
</evidence>
<evidence type="ECO:0000313" key="3">
    <source>
        <dbReference type="EMBL" id="ASV69365.1"/>
    </source>
</evidence>
<protein>
    <submittedName>
        <fullName evidence="3">Thiol:disulfide interchange protein</fullName>
    </submittedName>
</protein>
<dbReference type="Proteomes" id="UP000215137">
    <property type="component" value="Chromosome"/>
</dbReference>
<proteinExistence type="predicted"/>
<dbReference type="PROSITE" id="PS00194">
    <property type="entry name" value="THIOREDOXIN_1"/>
    <property type="match status" value="1"/>
</dbReference>
<dbReference type="KEGG" id="bko:CKF48_19830"/>
<dbReference type="OrthoDB" id="25753at2"/>
<dbReference type="InterPro" id="IPR013766">
    <property type="entry name" value="Thioredoxin_domain"/>
</dbReference>
<name>A0A248TMK5_9BACI</name>
<dbReference type="SUPFAM" id="SSF52833">
    <property type="entry name" value="Thioredoxin-like"/>
    <property type="match status" value="1"/>
</dbReference>
<dbReference type="PROSITE" id="PS51352">
    <property type="entry name" value="THIOREDOXIN_2"/>
    <property type="match status" value="1"/>
</dbReference>
<sequence length="190" mass="21737">MRKFLIIAASLLIILLIVDRTILKDKGLLSQVQIDQYEEIENPENVAVGLEIGQKAPEIQLETLDGESFQLSDYEGKKILLNFWASWCGPCEEEMPYMEKVYKEYKDDGFEVIAVNMTKTERNETNAADFVKTNELSFIIPMDPEGVVLDNYEVIAYPTSYFIDSDGIIRNKVLGALNEDFLEKEILRLP</sequence>
<dbReference type="GO" id="GO:0016491">
    <property type="term" value="F:oxidoreductase activity"/>
    <property type="evidence" value="ECO:0007669"/>
    <property type="project" value="InterPro"/>
</dbReference>
<dbReference type="InterPro" id="IPR036249">
    <property type="entry name" value="Thioredoxin-like_sf"/>
</dbReference>
<dbReference type="Gene3D" id="3.40.30.10">
    <property type="entry name" value="Glutaredoxin"/>
    <property type="match status" value="1"/>
</dbReference>
<dbReference type="GO" id="GO:0016209">
    <property type="term" value="F:antioxidant activity"/>
    <property type="evidence" value="ECO:0007669"/>
    <property type="project" value="InterPro"/>
</dbReference>
<evidence type="ECO:0000313" key="4">
    <source>
        <dbReference type="Proteomes" id="UP000215137"/>
    </source>
</evidence>
<dbReference type="AlphaFoldDB" id="A0A248TMK5"/>
<feature type="domain" description="Thioredoxin" evidence="2">
    <location>
        <begin position="50"/>
        <end position="190"/>
    </location>
</feature>
<dbReference type="Pfam" id="PF00578">
    <property type="entry name" value="AhpC-TSA"/>
    <property type="match status" value="1"/>
</dbReference>
<accession>A0A248TMK5</accession>
<dbReference type="PANTHER" id="PTHR42852:SF1">
    <property type="entry name" value="THIOREDOXIN-LIKE PROTEIN YNEN"/>
    <property type="match status" value="1"/>
</dbReference>
<organism evidence="3 4">
    <name type="scientific">Cytobacillus kochii</name>
    <dbReference type="NCBI Taxonomy" id="859143"/>
    <lineage>
        <taxon>Bacteria</taxon>
        <taxon>Bacillati</taxon>
        <taxon>Bacillota</taxon>
        <taxon>Bacilli</taxon>
        <taxon>Bacillales</taxon>
        <taxon>Bacillaceae</taxon>
        <taxon>Cytobacillus</taxon>
    </lineage>
</organism>
<evidence type="ECO:0000256" key="1">
    <source>
        <dbReference type="ARBA" id="ARBA00023157"/>
    </source>
</evidence>
<dbReference type="CDD" id="cd02966">
    <property type="entry name" value="TlpA_like_family"/>
    <property type="match status" value="1"/>
</dbReference>
<dbReference type="InterPro" id="IPR000866">
    <property type="entry name" value="AhpC/TSA"/>
</dbReference>
<gene>
    <name evidence="3" type="ORF">CKF48_19830</name>
</gene>
<reference evidence="3 4" key="1">
    <citation type="submission" date="2017-08" db="EMBL/GenBank/DDBJ databases">
        <title>Complete Genome Sequence of Bacillus kochii Oregon-R-modENCODE STRAIN BDGP4, isolated from Drosophila melanogaster gut.</title>
        <authorList>
            <person name="Wan K.H."/>
            <person name="Yu C."/>
            <person name="Park S."/>
            <person name="Hammonds A.S."/>
            <person name="Booth B.W."/>
            <person name="Celniker S.E."/>
        </authorList>
    </citation>
    <scope>NUCLEOTIDE SEQUENCE [LARGE SCALE GENOMIC DNA]</scope>
    <source>
        <strain evidence="3 4">BDGP4</strain>
    </source>
</reference>
<dbReference type="PANTHER" id="PTHR42852">
    <property type="entry name" value="THIOL:DISULFIDE INTERCHANGE PROTEIN DSBE"/>
    <property type="match status" value="1"/>
</dbReference>
<keyword evidence="4" id="KW-1185">Reference proteome</keyword>
<dbReference type="EMBL" id="CP022983">
    <property type="protein sequence ID" value="ASV69365.1"/>
    <property type="molecule type" value="Genomic_DNA"/>
</dbReference>
<keyword evidence="1" id="KW-1015">Disulfide bond</keyword>
<dbReference type="InterPro" id="IPR050553">
    <property type="entry name" value="Thioredoxin_ResA/DsbE_sf"/>
</dbReference>